<evidence type="ECO:0000256" key="4">
    <source>
        <dbReference type="SAM" id="MobiDB-lite"/>
    </source>
</evidence>
<reference evidence="5 6" key="1">
    <citation type="submission" date="2016-02" db="EMBL/GenBank/DDBJ databases">
        <title>Genome analysis of coral dinoflagellate symbionts highlights evolutionary adaptations to a symbiotic lifestyle.</title>
        <authorList>
            <person name="Aranda M."/>
            <person name="Li Y."/>
            <person name="Liew Y.J."/>
            <person name="Baumgarten S."/>
            <person name="Simakov O."/>
            <person name="Wilson M."/>
            <person name="Piel J."/>
            <person name="Ashoor H."/>
            <person name="Bougouffa S."/>
            <person name="Bajic V.B."/>
            <person name="Ryu T."/>
            <person name="Ravasi T."/>
            <person name="Bayer T."/>
            <person name="Micklem G."/>
            <person name="Kim H."/>
            <person name="Bhak J."/>
            <person name="Lajeunesse T.C."/>
            <person name="Voolstra C.R."/>
        </authorList>
    </citation>
    <scope>NUCLEOTIDE SEQUENCE [LARGE SCALE GENOMIC DNA]</scope>
    <source>
        <strain evidence="5 6">CCMP2467</strain>
    </source>
</reference>
<dbReference type="Gene3D" id="3.30.470.20">
    <property type="entry name" value="ATP-grasp fold, B domain"/>
    <property type="match status" value="1"/>
</dbReference>
<evidence type="ECO:0000256" key="1">
    <source>
        <dbReference type="ARBA" id="ARBA00022598"/>
    </source>
</evidence>
<dbReference type="GO" id="GO:0016874">
    <property type="term" value="F:ligase activity"/>
    <property type="evidence" value="ECO:0007669"/>
    <property type="project" value="UniProtKB-KW"/>
</dbReference>
<evidence type="ECO:0000313" key="6">
    <source>
        <dbReference type="Proteomes" id="UP000186817"/>
    </source>
</evidence>
<evidence type="ECO:0000256" key="3">
    <source>
        <dbReference type="ARBA" id="ARBA00022840"/>
    </source>
</evidence>
<dbReference type="PANTHER" id="PTHR43585">
    <property type="entry name" value="FUMIPYRROLE BIOSYNTHESIS PROTEIN C"/>
    <property type="match status" value="1"/>
</dbReference>
<dbReference type="Pfam" id="PF18130">
    <property type="entry name" value="ATPgrasp_N"/>
    <property type="match status" value="1"/>
</dbReference>
<dbReference type="AlphaFoldDB" id="A0A1Q9E0Q9"/>
<sequence length="720" mass="78006">MKTFAPNSPENGPKKFYLRDVNVCTVSVICKYNEEEDSNTWQITQLDINGKTRGGWLEALTVGVKVPVAIFMISADGIRLQGMPVIAQAATLAGHMLGALILLSSGDAMAEDTCCCLSGVNSLFQVLRRRPSIPERVRIESGLSVMSADSLARPRQGSWASPVPSPQLKSAEPPSFNEDSLKWILDTLSPTAGASRFTEVIADPDATHKINVTEGAHHFLTEQLYAAPGNLPAARTASQREAILRALQPTATFEMMSHIPVELVEASGEEAQALRRKLLEGATIVFFTAGYPGKRFIYERAMQLGVKSVIIEHPDSWAKSLVDEGIIAKFVPIDMSQDAEAVFEQAVTAIRALGKDPLTLDADAIITFCELSVPVVARLAEVLGLPGHPPTSVDRARDKHRTRAEMKAVGLPTPKNTLIKGAHELEEAMRTVGFPAVLKPISGAASLGVKKVSSEAELRESYVEVVTELSKLVVSSGALTQDDGTGKGVKAENAMDCTILMEQYLDGKEVDVDVVMNQGEWRYAAVTDNGPTLEPYFNETYAVCPSLLPSAQQKELKDLAISTLKCLGFTEGIFHVECKYTSHGPHLIEVNARMGGGQVHETNLRVWGVDLVEETLFVAAGIPCRPFIPVKTPLGGGVAYCDINAEESGTLQNLDFLTSLQQKEGVVWARPYIRAGSQEVVGPKDGLPTWIAEFLVQRPTAAEALACLQQRQSEVKPDVR</sequence>
<dbReference type="InterPro" id="IPR041472">
    <property type="entry name" value="BL00235/CARNS1_N"/>
</dbReference>
<accession>A0A1Q9E0Q9</accession>
<keyword evidence="2" id="KW-0547">Nucleotide-binding</keyword>
<keyword evidence="6" id="KW-1185">Reference proteome</keyword>
<keyword evidence="3" id="KW-0067">ATP-binding</keyword>
<name>A0A1Q9E0Q9_SYMMI</name>
<organism evidence="5 6">
    <name type="scientific">Symbiodinium microadriaticum</name>
    <name type="common">Dinoflagellate</name>
    <name type="synonym">Zooxanthella microadriatica</name>
    <dbReference type="NCBI Taxonomy" id="2951"/>
    <lineage>
        <taxon>Eukaryota</taxon>
        <taxon>Sar</taxon>
        <taxon>Alveolata</taxon>
        <taxon>Dinophyceae</taxon>
        <taxon>Suessiales</taxon>
        <taxon>Symbiodiniaceae</taxon>
        <taxon>Symbiodinium</taxon>
    </lineage>
</organism>
<evidence type="ECO:0000313" key="5">
    <source>
        <dbReference type="EMBL" id="OLQ01010.1"/>
    </source>
</evidence>
<dbReference type="EMBL" id="LSRX01000307">
    <property type="protein sequence ID" value="OLQ01010.1"/>
    <property type="molecule type" value="Genomic_DNA"/>
</dbReference>
<dbReference type="InterPro" id="IPR052032">
    <property type="entry name" value="ATP-dep_AA_Ligase"/>
</dbReference>
<dbReference type="OMA" id="DATHKIN"/>
<keyword evidence="1" id="KW-0436">Ligase</keyword>
<dbReference type="PANTHER" id="PTHR43585:SF2">
    <property type="entry name" value="ATP-GRASP ENZYME FSQD"/>
    <property type="match status" value="1"/>
</dbReference>
<evidence type="ECO:0000256" key="2">
    <source>
        <dbReference type="ARBA" id="ARBA00022741"/>
    </source>
</evidence>
<dbReference type="PROSITE" id="PS50975">
    <property type="entry name" value="ATP_GRASP"/>
    <property type="match status" value="1"/>
</dbReference>
<feature type="region of interest" description="Disordered" evidence="4">
    <location>
        <begin position="155"/>
        <end position="175"/>
    </location>
</feature>
<protein>
    <submittedName>
        <fullName evidence="5">Carnosine synthase 1</fullName>
    </submittedName>
</protein>
<comment type="caution">
    <text evidence="5">The sequence shown here is derived from an EMBL/GenBank/DDBJ whole genome shotgun (WGS) entry which is preliminary data.</text>
</comment>
<proteinExistence type="predicted"/>
<dbReference type="GO" id="GO:0005524">
    <property type="term" value="F:ATP binding"/>
    <property type="evidence" value="ECO:0007669"/>
    <property type="project" value="UniProtKB-UniRule"/>
</dbReference>
<dbReference type="Proteomes" id="UP000186817">
    <property type="component" value="Unassembled WGS sequence"/>
</dbReference>
<dbReference type="InterPro" id="IPR011761">
    <property type="entry name" value="ATP-grasp"/>
</dbReference>
<dbReference type="Gene3D" id="3.40.50.20">
    <property type="match status" value="1"/>
</dbReference>
<dbReference type="GO" id="GO:0046872">
    <property type="term" value="F:metal ion binding"/>
    <property type="evidence" value="ECO:0007669"/>
    <property type="project" value="InterPro"/>
</dbReference>
<dbReference type="SUPFAM" id="SSF56059">
    <property type="entry name" value="Glutathione synthetase ATP-binding domain-like"/>
    <property type="match status" value="1"/>
</dbReference>
<dbReference type="Pfam" id="PF13535">
    <property type="entry name" value="ATP-grasp_4"/>
    <property type="match status" value="1"/>
</dbReference>
<gene>
    <name evidence="5" type="primary">CARNS1</name>
    <name evidence="5" type="ORF">AK812_SmicGene16262</name>
</gene>
<dbReference type="OrthoDB" id="434648at2759"/>